<comment type="similarity">
    <text evidence="2">Belongs to the DcuC/DcuD transporter (TC 2.A.61) family.</text>
</comment>
<dbReference type="InterPro" id="IPR004669">
    <property type="entry name" value="C4_dicarb_anaerob_car"/>
</dbReference>
<dbReference type="PANTHER" id="PTHR42002">
    <property type="entry name" value="ANAEROBIC C4-DICARBOXYLATE TRANSPORTER DCUC-RELATED"/>
    <property type="match status" value="1"/>
</dbReference>
<comment type="caution">
    <text evidence="9">The sequence shown here is derived from an EMBL/GenBank/DDBJ whole genome shotgun (WGS) entry which is preliminary data.</text>
</comment>
<feature type="transmembrane region" description="Helical" evidence="8">
    <location>
        <begin position="197"/>
        <end position="214"/>
    </location>
</feature>
<evidence type="ECO:0000256" key="6">
    <source>
        <dbReference type="ARBA" id="ARBA00022989"/>
    </source>
</evidence>
<keyword evidence="6 8" id="KW-1133">Transmembrane helix</keyword>
<comment type="subcellular location">
    <subcellularLocation>
        <location evidence="1">Cell membrane</location>
        <topology evidence="1">Multi-pass membrane protein</topology>
    </subcellularLocation>
</comment>
<feature type="transmembrane region" description="Helical" evidence="8">
    <location>
        <begin position="72"/>
        <end position="92"/>
    </location>
</feature>
<accession>A0A0J1JNI7</accession>
<dbReference type="GO" id="GO:0015556">
    <property type="term" value="F:C4-dicarboxylate transmembrane transporter activity"/>
    <property type="evidence" value="ECO:0007669"/>
    <property type="project" value="InterPro"/>
</dbReference>
<evidence type="ECO:0000256" key="2">
    <source>
        <dbReference type="ARBA" id="ARBA00005275"/>
    </source>
</evidence>
<dbReference type="AlphaFoldDB" id="A0A0J1JNI7"/>
<dbReference type="Pfam" id="PF03606">
    <property type="entry name" value="DcuC"/>
    <property type="match status" value="1"/>
</dbReference>
<sequence length="459" mass="49428">MEYLFTLLIVGLVAYSMLKKYNPQATLITAGLALLAFAQVADITPVLADGKTQGALFFDLWQRFTEITNSRLGKVGLTLVSIAGVSTYLNHIGASQALVKSTSRPVMAVKSPYVLLALVLIFVSIMYVFITGATSLSLLLMGTLYPVLRNAGVSAKTAVATIVIPTAWEYGPGQINAVIGANAINVDVMDFVINHQTIFQLLLLVSIPLVNIAWQRHCDKKEGYDPSQDRGKFLKTLEEQHDSNDKVPGYYALLPVLPFVFLFGFSSMVFESITMTIPIAMMSTITICVVIEALRFRSLQRAFDNFEAWLKGTGMIFASVLTLMIAAEFFSAGLKNIGAITALIDTAKSFDLGPAGIVIVFSGFILLTAFITGSGNAPVMAFIPIVPQIAANFNVNPLLPLVPILFAAGIGRTISPVAGVIITVSGMANLTPIDVIRRTSVPMLTSMVVVLIMAVIKYS</sequence>
<dbReference type="STRING" id="1195763.ABT56_17620"/>
<evidence type="ECO:0000313" key="9">
    <source>
        <dbReference type="EMBL" id="KLV03792.1"/>
    </source>
</evidence>
<dbReference type="InterPro" id="IPR018385">
    <property type="entry name" value="C4_dicarb_anaerob_car-like"/>
</dbReference>
<feature type="transmembrane region" description="Helical" evidence="8">
    <location>
        <begin position="250"/>
        <end position="270"/>
    </location>
</feature>
<feature type="transmembrane region" description="Helical" evidence="8">
    <location>
        <begin position="401"/>
        <end position="428"/>
    </location>
</feature>
<dbReference type="RefSeq" id="WP_047880219.1">
    <property type="nucleotide sequence ID" value="NZ_LDOT01000026.1"/>
</dbReference>
<evidence type="ECO:0000256" key="8">
    <source>
        <dbReference type="SAM" id="Phobius"/>
    </source>
</evidence>
<organism evidence="9 10">
    <name type="scientific">Photobacterium aquae</name>
    <dbReference type="NCBI Taxonomy" id="1195763"/>
    <lineage>
        <taxon>Bacteria</taxon>
        <taxon>Pseudomonadati</taxon>
        <taxon>Pseudomonadota</taxon>
        <taxon>Gammaproteobacteria</taxon>
        <taxon>Vibrionales</taxon>
        <taxon>Vibrionaceae</taxon>
        <taxon>Photobacterium</taxon>
    </lineage>
</organism>
<gene>
    <name evidence="9" type="ORF">ABT56_17620</name>
</gene>
<dbReference type="NCBIfam" id="NF037994">
    <property type="entry name" value="DcuC_1"/>
    <property type="match status" value="1"/>
</dbReference>
<keyword evidence="5 8" id="KW-0812">Transmembrane</keyword>
<keyword evidence="3" id="KW-0813">Transport</keyword>
<dbReference type="PANTHER" id="PTHR42002:SF2">
    <property type="entry name" value="ANAEROBIC C4-DICARBOXYLATE TRANSPORTER DCUC-RELATED"/>
    <property type="match status" value="1"/>
</dbReference>
<keyword evidence="10" id="KW-1185">Reference proteome</keyword>
<dbReference type="NCBIfam" id="TIGR00771">
    <property type="entry name" value="DcuC"/>
    <property type="match status" value="1"/>
</dbReference>
<evidence type="ECO:0000256" key="5">
    <source>
        <dbReference type="ARBA" id="ARBA00022692"/>
    </source>
</evidence>
<feature type="transmembrane region" description="Helical" evidence="8">
    <location>
        <begin position="352"/>
        <end position="372"/>
    </location>
</feature>
<name>A0A0J1JNI7_9GAMM</name>
<evidence type="ECO:0000256" key="1">
    <source>
        <dbReference type="ARBA" id="ARBA00004651"/>
    </source>
</evidence>
<dbReference type="Proteomes" id="UP000036097">
    <property type="component" value="Unassembled WGS sequence"/>
</dbReference>
<proteinExistence type="inferred from homology"/>
<feature type="transmembrane region" description="Helical" evidence="8">
    <location>
        <begin position="276"/>
        <end position="296"/>
    </location>
</feature>
<dbReference type="GO" id="GO:0005886">
    <property type="term" value="C:plasma membrane"/>
    <property type="evidence" value="ECO:0007669"/>
    <property type="project" value="UniProtKB-SubCell"/>
</dbReference>
<evidence type="ECO:0000256" key="3">
    <source>
        <dbReference type="ARBA" id="ARBA00022448"/>
    </source>
</evidence>
<keyword evidence="7 8" id="KW-0472">Membrane</keyword>
<dbReference type="OrthoDB" id="1674075at2"/>
<reference evidence="9 10" key="1">
    <citation type="submission" date="2015-05" db="EMBL/GenBank/DDBJ databases">
        <title>Photobacterium galathea sp. nov.</title>
        <authorList>
            <person name="Machado H."/>
            <person name="Gram L."/>
        </authorList>
    </citation>
    <scope>NUCLEOTIDE SEQUENCE [LARGE SCALE GENOMIC DNA]</scope>
    <source>
        <strain evidence="9 10">CGMCC 1.12159</strain>
    </source>
</reference>
<evidence type="ECO:0000256" key="4">
    <source>
        <dbReference type="ARBA" id="ARBA00022475"/>
    </source>
</evidence>
<feature type="transmembrane region" description="Helical" evidence="8">
    <location>
        <begin position="440"/>
        <end position="458"/>
    </location>
</feature>
<feature type="transmembrane region" description="Helical" evidence="8">
    <location>
        <begin position="308"/>
        <end position="332"/>
    </location>
</feature>
<evidence type="ECO:0000256" key="7">
    <source>
        <dbReference type="ARBA" id="ARBA00023136"/>
    </source>
</evidence>
<protein>
    <submittedName>
        <fullName evidence="9">C4-dicarboxylate ABC transporter</fullName>
    </submittedName>
</protein>
<dbReference type="PATRIC" id="fig|1195763.3.peg.3758"/>
<evidence type="ECO:0000313" key="10">
    <source>
        <dbReference type="Proteomes" id="UP000036097"/>
    </source>
</evidence>
<keyword evidence="4" id="KW-1003">Cell membrane</keyword>
<dbReference type="EMBL" id="LDOT01000026">
    <property type="protein sequence ID" value="KLV03792.1"/>
    <property type="molecule type" value="Genomic_DNA"/>
</dbReference>
<feature type="transmembrane region" description="Helical" evidence="8">
    <location>
        <begin position="113"/>
        <end position="140"/>
    </location>
</feature>